<feature type="chain" id="PRO_5045763006" evidence="2">
    <location>
        <begin position="27"/>
        <end position="281"/>
    </location>
</feature>
<gene>
    <name evidence="4" type="ORF">QO015_001978</name>
</gene>
<keyword evidence="5" id="KW-1185">Reference proteome</keyword>
<name>A0ABU0M5Y5_9HYPH</name>
<dbReference type="EMBL" id="JAUSWJ010000001">
    <property type="protein sequence ID" value="MDQ0516365.1"/>
    <property type="molecule type" value="Genomic_DNA"/>
</dbReference>
<accession>A0ABU0M5Y5</accession>
<dbReference type="PANTHER" id="PTHR35936">
    <property type="entry name" value="MEMBRANE-BOUND LYTIC MUREIN TRANSGLYCOSYLASE F"/>
    <property type="match status" value="1"/>
</dbReference>
<evidence type="ECO:0000256" key="2">
    <source>
        <dbReference type="SAM" id="SignalP"/>
    </source>
</evidence>
<dbReference type="InterPro" id="IPR001638">
    <property type="entry name" value="Solute-binding_3/MltF_N"/>
</dbReference>
<sequence>MTRRLAIPLRGLMVAIAIVLAAVASADEVVIPNFFDPGRRIDLPPAAALTPLRFATVGDFPPFSFTGSDGTLTGFNVELARAICRELAVACTMQTRPFDSLGPSIVEGRIDAAIAGIAITATARESLGFSDVYLRPAARFIGPVDERSTDIGAAALRGRTVAVAAGSAHEAYLASFFPEARRLAVSTPVAAAEAVREGEADFAFGDGTALAFWQQSPAARDCCAFVGGPYLESRFFGEGYAVALPKDRPELRQAVNWALDSLYDKGVFAELYLRYFPVSYF</sequence>
<organism evidence="4 5">
    <name type="scientific">Kaistia geumhonensis</name>
    <dbReference type="NCBI Taxonomy" id="410839"/>
    <lineage>
        <taxon>Bacteria</taxon>
        <taxon>Pseudomonadati</taxon>
        <taxon>Pseudomonadota</taxon>
        <taxon>Alphaproteobacteria</taxon>
        <taxon>Hyphomicrobiales</taxon>
        <taxon>Kaistiaceae</taxon>
        <taxon>Kaistia</taxon>
    </lineage>
</organism>
<dbReference type="Pfam" id="PF00497">
    <property type="entry name" value="SBP_bac_3"/>
    <property type="match status" value="1"/>
</dbReference>
<dbReference type="SUPFAM" id="SSF53850">
    <property type="entry name" value="Periplasmic binding protein-like II"/>
    <property type="match status" value="1"/>
</dbReference>
<proteinExistence type="predicted"/>
<evidence type="ECO:0000256" key="1">
    <source>
        <dbReference type="ARBA" id="ARBA00022729"/>
    </source>
</evidence>
<dbReference type="Proteomes" id="UP001223743">
    <property type="component" value="Unassembled WGS sequence"/>
</dbReference>
<feature type="domain" description="Solute-binding protein family 3/N-terminal" evidence="3">
    <location>
        <begin position="51"/>
        <end position="279"/>
    </location>
</feature>
<evidence type="ECO:0000313" key="4">
    <source>
        <dbReference type="EMBL" id="MDQ0516365.1"/>
    </source>
</evidence>
<comment type="caution">
    <text evidence="4">The sequence shown here is derived from an EMBL/GenBank/DDBJ whole genome shotgun (WGS) entry which is preliminary data.</text>
</comment>
<evidence type="ECO:0000259" key="3">
    <source>
        <dbReference type="SMART" id="SM00062"/>
    </source>
</evidence>
<reference evidence="4 5" key="1">
    <citation type="submission" date="2023-07" db="EMBL/GenBank/DDBJ databases">
        <title>Genomic Encyclopedia of Type Strains, Phase IV (KMG-IV): sequencing the most valuable type-strain genomes for metagenomic binning, comparative biology and taxonomic classification.</title>
        <authorList>
            <person name="Goeker M."/>
        </authorList>
    </citation>
    <scope>NUCLEOTIDE SEQUENCE [LARGE SCALE GENOMIC DNA]</scope>
    <source>
        <strain evidence="4 5">B1-1</strain>
    </source>
</reference>
<dbReference type="Gene3D" id="3.40.190.10">
    <property type="entry name" value="Periplasmic binding protein-like II"/>
    <property type="match status" value="2"/>
</dbReference>
<dbReference type="SMART" id="SM00062">
    <property type="entry name" value="PBPb"/>
    <property type="match status" value="1"/>
</dbReference>
<evidence type="ECO:0000313" key="5">
    <source>
        <dbReference type="Proteomes" id="UP001223743"/>
    </source>
</evidence>
<dbReference type="PANTHER" id="PTHR35936:SF35">
    <property type="entry name" value="L-CYSTINE-BINDING PROTEIN TCYJ"/>
    <property type="match status" value="1"/>
</dbReference>
<feature type="signal peptide" evidence="2">
    <location>
        <begin position="1"/>
        <end position="26"/>
    </location>
</feature>
<keyword evidence="1 2" id="KW-0732">Signal</keyword>
<dbReference type="RefSeq" id="WP_266279696.1">
    <property type="nucleotide sequence ID" value="NZ_JAPKNF010000001.1"/>
</dbReference>
<protein>
    <submittedName>
        <fullName evidence="4">Polar amino acid transport system substrate-binding protein</fullName>
    </submittedName>
</protein>